<evidence type="ECO:0000313" key="1">
    <source>
        <dbReference type="EMBL" id="QHT79592.1"/>
    </source>
</evidence>
<accession>A0A6C0HG67</accession>
<dbReference type="AlphaFoldDB" id="A0A6C0HG67"/>
<proteinExistence type="predicted"/>
<sequence length="57" mass="6133">MVAVEAEVVDGVVDGVAGGVAGGVEDIMVVEAEAIMVITIIRGITRDFLWLEEYYYV</sequence>
<name>A0A6C0HG67_9ZZZZ</name>
<reference evidence="1" key="1">
    <citation type="journal article" date="2020" name="Nature">
        <title>Giant virus diversity and host interactions through global metagenomics.</title>
        <authorList>
            <person name="Schulz F."/>
            <person name="Roux S."/>
            <person name="Paez-Espino D."/>
            <person name="Jungbluth S."/>
            <person name="Walsh D.A."/>
            <person name="Denef V.J."/>
            <person name="McMahon K.D."/>
            <person name="Konstantinidis K.T."/>
            <person name="Eloe-Fadrosh E.A."/>
            <person name="Kyrpides N.C."/>
            <person name="Woyke T."/>
        </authorList>
    </citation>
    <scope>NUCLEOTIDE SEQUENCE</scope>
    <source>
        <strain evidence="1">GVMAG-M-3300023184-101</strain>
    </source>
</reference>
<protein>
    <submittedName>
        <fullName evidence="1">Uncharacterized protein</fullName>
    </submittedName>
</protein>
<organism evidence="1">
    <name type="scientific">viral metagenome</name>
    <dbReference type="NCBI Taxonomy" id="1070528"/>
    <lineage>
        <taxon>unclassified sequences</taxon>
        <taxon>metagenomes</taxon>
        <taxon>organismal metagenomes</taxon>
    </lineage>
</organism>
<dbReference type="EMBL" id="MN739950">
    <property type="protein sequence ID" value="QHT79592.1"/>
    <property type="molecule type" value="Genomic_DNA"/>
</dbReference>